<comment type="caution">
    <text evidence="9">The sequence shown here is derived from an EMBL/GenBank/DDBJ whole genome shotgun (WGS) entry which is preliminary data.</text>
</comment>
<feature type="transmembrane region" description="Helical" evidence="7">
    <location>
        <begin position="199"/>
        <end position="219"/>
    </location>
</feature>
<dbReference type="RefSeq" id="WP_179540517.1">
    <property type="nucleotide sequence ID" value="NZ_BAAALL010000009.1"/>
</dbReference>
<proteinExistence type="inferred from homology"/>
<gene>
    <name evidence="9" type="ORF">HNR09_000386</name>
</gene>
<dbReference type="InterPro" id="IPR050901">
    <property type="entry name" value="BP-dep_ABC_trans_perm"/>
</dbReference>
<comment type="subcellular location">
    <subcellularLocation>
        <location evidence="1 7">Cell membrane</location>
        <topology evidence="1 7">Multi-pass membrane protein</topology>
    </subcellularLocation>
</comment>
<dbReference type="PANTHER" id="PTHR32243">
    <property type="entry name" value="MALTOSE TRANSPORT SYSTEM PERMEASE-RELATED"/>
    <property type="match status" value="1"/>
</dbReference>
<feature type="transmembrane region" description="Helical" evidence="7">
    <location>
        <begin position="134"/>
        <end position="157"/>
    </location>
</feature>
<dbReference type="SUPFAM" id="SSF161098">
    <property type="entry name" value="MetI-like"/>
    <property type="match status" value="1"/>
</dbReference>
<keyword evidence="4 7" id="KW-0812">Transmembrane</keyword>
<accession>A0A7Z0GJ78</accession>
<keyword evidence="6 7" id="KW-0472">Membrane</keyword>
<organism evidence="9 10">
    <name type="scientific">Nesterenkonia xinjiangensis</name>
    <dbReference type="NCBI Taxonomy" id="225327"/>
    <lineage>
        <taxon>Bacteria</taxon>
        <taxon>Bacillati</taxon>
        <taxon>Actinomycetota</taxon>
        <taxon>Actinomycetes</taxon>
        <taxon>Micrococcales</taxon>
        <taxon>Micrococcaceae</taxon>
        <taxon>Nesterenkonia</taxon>
    </lineage>
</organism>
<feature type="domain" description="ABC transmembrane type-1" evidence="8">
    <location>
        <begin position="66"/>
        <end position="257"/>
    </location>
</feature>
<dbReference type="AlphaFoldDB" id="A0A7Z0GJ78"/>
<evidence type="ECO:0000256" key="5">
    <source>
        <dbReference type="ARBA" id="ARBA00022989"/>
    </source>
</evidence>
<feature type="transmembrane region" description="Helical" evidence="7">
    <location>
        <begin position="6"/>
        <end position="29"/>
    </location>
</feature>
<evidence type="ECO:0000256" key="2">
    <source>
        <dbReference type="ARBA" id="ARBA00022448"/>
    </source>
</evidence>
<dbReference type="Pfam" id="PF00528">
    <property type="entry name" value="BPD_transp_1"/>
    <property type="match status" value="1"/>
</dbReference>
<dbReference type="CDD" id="cd06261">
    <property type="entry name" value="TM_PBP2"/>
    <property type="match status" value="1"/>
</dbReference>
<feature type="transmembrane region" description="Helical" evidence="7">
    <location>
        <begin position="97"/>
        <end position="122"/>
    </location>
</feature>
<evidence type="ECO:0000256" key="3">
    <source>
        <dbReference type="ARBA" id="ARBA00022475"/>
    </source>
</evidence>
<dbReference type="Proteomes" id="UP000535437">
    <property type="component" value="Unassembled WGS sequence"/>
</dbReference>
<dbReference type="PROSITE" id="PS50928">
    <property type="entry name" value="ABC_TM1"/>
    <property type="match status" value="1"/>
</dbReference>
<keyword evidence="3" id="KW-1003">Cell membrane</keyword>
<dbReference type="GO" id="GO:0055085">
    <property type="term" value="P:transmembrane transport"/>
    <property type="evidence" value="ECO:0007669"/>
    <property type="project" value="InterPro"/>
</dbReference>
<evidence type="ECO:0000313" key="9">
    <source>
        <dbReference type="EMBL" id="NYJ76975.1"/>
    </source>
</evidence>
<keyword evidence="9" id="KW-0762">Sugar transport</keyword>
<evidence type="ECO:0000256" key="4">
    <source>
        <dbReference type="ARBA" id="ARBA00022692"/>
    </source>
</evidence>
<sequence length="271" mass="29061">MNFHAGPVAIVTKLFFTVLYGVPLLWIVLTSFKDSADVFEPSSALLFEPTAQAYTRNVNSNLIDALGQSVAIAVGATVLVLLISVPAAYALARVTHWSVTVGLIALIVLQMMPQTAMVIPLFRLFGDWGLLDSLAGVIIADAALLTPFATLLLRPFFRAVPMSLEESGALDGAGLFRTFWLIVLPLARNGVLTISSITFLLAWGEFLYAVSFMLSPGGYPLSALLSQQVSAFGIDWPGLMALAVLTSIPILIVFISSYRLLRDGLTVGAVK</sequence>
<dbReference type="InterPro" id="IPR035906">
    <property type="entry name" value="MetI-like_sf"/>
</dbReference>
<comment type="similarity">
    <text evidence="7">Belongs to the binding-protein-dependent transport system permease family.</text>
</comment>
<evidence type="ECO:0000256" key="1">
    <source>
        <dbReference type="ARBA" id="ARBA00004651"/>
    </source>
</evidence>
<keyword evidence="5 7" id="KW-1133">Transmembrane helix</keyword>
<evidence type="ECO:0000313" key="10">
    <source>
        <dbReference type="Proteomes" id="UP000535437"/>
    </source>
</evidence>
<name>A0A7Z0GJ78_9MICC</name>
<keyword evidence="2 7" id="KW-0813">Transport</keyword>
<dbReference type="InterPro" id="IPR000515">
    <property type="entry name" value="MetI-like"/>
</dbReference>
<dbReference type="EMBL" id="JACCFY010000001">
    <property type="protein sequence ID" value="NYJ76975.1"/>
    <property type="molecule type" value="Genomic_DNA"/>
</dbReference>
<dbReference type="Gene3D" id="1.10.3720.10">
    <property type="entry name" value="MetI-like"/>
    <property type="match status" value="1"/>
</dbReference>
<evidence type="ECO:0000256" key="6">
    <source>
        <dbReference type="ARBA" id="ARBA00023136"/>
    </source>
</evidence>
<dbReference type="GO" id="GO:0005886">
    <property type="term" value="C:plasma membrane"/>
    <property type="evidence" value="ECO:0007669"/>
    <property type="project" value="UniProtKB-SubCell"/>
</dbReference>
<reference evidence="9 10" key="1">
    <citation type="submission" date="2020-07" db="EMBL/GenBank/DDBJ databases">
        <title>Sequencing the genomes of 1000 actinobacteria strains.</title>
        <authorList>
            <person name="Klenk H.-P."/>
        </authorList>
    </citation>
    <scope>NUCLEOTIDE SEQUENCE [LARGE SCALE GENOMIC DNA]</scope>
    <source>
        <strain evidence="9 10">DSM 15475</strain>
    </source>
</reference>
<evidence type="ECO:0000256" key="7">
    <source>
        <dbReference type="RuleBase" id="RU363032"/>
    </source>
</evidence>
<feature type="transmembrane region" description="Helical" evidence="7">
    <location>
        <begin position="70"/>
        <end position="91"/>
    </location>
</feature>
<feature type="transmembrane region" description="Helical" evidence="7">
    <location>
        <begin position="239"/>
        <end position="261"/>
    </location>
</feature>
<evidence type="ECO:0000259" key="8">
    <source>
        <dbReference type="PROSITE" id="PS50928"/>
    </source>
</evidence>
<protein>
    <submittedName>
        <fullName evidence="9">Multiple sugar transport system permease protein</fullName>
    </submittedName>
</protein>
<dbReference type="PANTHER" id="PTHR32243:SF18">
    <property type="entry name" value="INNER MEMBRANE ABC TRANSPORTER PERMEASE PROTEIN YCJP"/>
    <property type="match status" value="1"/>
</dbReference>
<keyword evidence="10" id="KW-1185">Reference proteome</keyword>